<organism evidence="1 2">
    <name type="scientific">Riccia fluitans</name>
    <dbReference type="NCBI Taxonomy" id="41844"/>
    <lineage>
        <taxon>Eukaryota</taxon>
        <taxon>Viridiplantae</taxon>
        <taxon>Streptophyta</taxon>
        <taxon>Embryophyta</taxon>
        <taxon>Marchantiophyta</taxon>
        <taxon>Marchantiopsida</taxon>
        <taxon>Marchantiidae</taxon>
        <taxon>Marchantiales</taxon>
        <taxon>Ricciaceae</taxon>
        <taxon>Riccia</taxon>
    </lineage>
</organism>
<accession>A0ABD1YZ55</accession>
<gene>
    <name evidence="1" type="ORF">R1flu_006486</name>
</gene>
<proteinExistence type="predicted"/>
<dbReference type="Proteomes" id="UP001605036">
    <property type="component" value="Unassembled WGS sequence"/>
</dbReference>
<comment type="caution">
    <text evidence="1">The sequence shown here is derived from an EMBL/GenBank/DDBJ whole genome shotgun (WGS) entry which is preliminary data.</text>
</comment>
<keyword evidence="2" id="KW-1185">Reference proteome</keyword>
<dbReference type="AlphaFoldDB" id="A0ABD1YZ55"/>
<evidence type="ECO:0000313" key="1">
    <source>
        <dbReference type="EMBL" id="KAL2635007.1"/>
    </source>
</evidence>
<sequence length="131" mass="14115">MPAKVVREPVVEKTQVVDGSSEDLVFEGTTCASIIHEGGRQDSEQVACDPVNAVDDVDIANAPIVANLRFTRKQLAKLCKHSSSAAYSFCSWSSNRSKEECSPVKRSVALLVQGENGQQTTLGQFLQTDTG</sequence>
<reference evidence="1 2" key="1">
    <citation type="submission" date="2024-09" db="EMBL/GenBank/DDBJ databases">
        <title>Chromosome-scale assembly of Riccia fluitans.</title>
        <authorList>
            <person name="Paukszto L."/>
            <person name="Sawicki J."/>
            <person name="Karawczyk K."/>
            <person name="Piernik-Szablinska J."/>
            <person name="Szczecinska M."/>
            <person name="Mazdziarz M."/>
        </authorList>
    </citation>
    <scope>NUCLEOTIDE SEQUENCE [LARGE SCALE GENOMIC DNA]</scope>
    <source>
        <strain evidence="1">Rf_01</strain>
        <tissue evidence="1">Aerial parts of the thallus</tissue>
    </source>
</reference>
<evidence type="ECO:0000313" key="2">
    <source>
        <dbReference type="Proteomes" id="UP001605036"/>
    </source>
</evidence>
<dbReference type="EMBL" id="JBHFFA010000003">
    <property type="protein sequence ID" value="KAL2635007.1"/>
    <property type="molecule type" value="Genomic_DNA"/>
</dbReference>
<protein>
    <submittedName>
        <fullName evidence="1">Uncharacterized protein</fullName>
    </submittedName>
</protein>
<name>A0ABD1YZ55_9MARC</name>